<name>A0A3G4ZW21_9VIRU</name>
<accession>A0A3G4ZW21</accession>
<protein>
    <recommendedName>
        <fullName evidence="2">Sel1 repeat family protein</fullName>
    </recommendedName>
</protein>
<proteinExistence type="predicted"/>
<dbReference type="InterPro" id="IPR011990">
    <property type="entry name" value="TPR-like_helical_dom_sf"/>
</dbReference>
<sequence>MNYNAEVNSLLSSYRVQPWTYDGHTYLTQPFAHYYVEINDEKLAESVYNLLKNSEFTETTFDTDNEYAFFLYYIGVYWMMNNMPDDAVKEWLKAAEFKQPNAIYKLANYYDDVHQEAKAIPYYIMSAELNNIDAMERLFNYYQSVNDYDNILKYYIMTVNKLTDEDMIKDCTTNVIHHFEKDNKLKELFNLTFSFNKDFLKHTKFDVHIKDWFNLGGIFSDILFDGYKQLNIDLQAAQSIIADNKATIAKQQEYIDELEALPDGPVYLAAKKHYETTVS</sequence>
<dbReference type="EMBL" id="MK072133">
    <property type="protein sequence ID" value="AYV79098.1"/>
    <property type="molecule type" value="Genomic_DNA"/>
</dbReference>
<reference evidence="1" key="1">
    <citation type="submission" date="2018-10" db="EMBL/GenBank/DDBJ databases">
        <title>Hidden diversity of soil giant viruses.</title>
        <authorList>
            <person name="Schulz F."/>
            <person name="Alteio L."/>
            <person name="Goudeau D."/>
            <person name="Ryan E.M."/>
            <person name="Malmstrom R.R."/>
            <person name="Blanchard J."/>
            <person name="Woyke T."/>
        </authorList>
    </citation>
    <scope>NUCLEOTIDE SEQUENCE</scope>
    <source>
        <strain evidence="1">FNV1</strain>
    </source>
</reference>
<gene>
    <name evidence="1" type="ORF">Faunusvirus2_45</name>
</gene>
<organism evidence="1">
    <name type="scientific">Faunusvirus sp</name>
    <dbReference type="NCBI Taxonomy" id="2487766"/>
    <lineage>
        <taxon>Viruses</taxon>
        <taxon>Varidnaviria</taxon>
        <taxon>Bamfordvirae</taxon>
        <taxon>Nucleocytoviricota</taxon>
        <taxon>Megaviricetes</taxon>
        <taxon>Imitervirales</taxon>
        <taxon>Mimiviridae</taxon>
    </lineage>
</organism>
<dbReference type="SUPFAM" id="SSF81901">
    <property type="entry name" value="HCP-like"/>
    <property type="match status" value="1"/>
</dbReference>
<evidence type="ECO:0000313" key="1">
    <source>
        <dbReference type="EMBL" id="AYV79098.1"/>
    </source>
</evidence>
<dbReference type="Gene3D" id="1.25.40.10">
    <property type="entry name" value="Tetratricopeptide repeat domain"/>
    <property type="match status" value="1"/>
</dbReference>
<evidence type="ECO:0008006" key="2">
    <source>
        <dbReference type="Google" id="ProtNLM"/>
    </source>
</evidence>